<dbReference type="SUPFAM" id="SSF81324">
    <property type="entry name" value="Voltage-gated potassium channels"/>
    <property type="match status" value="2"/>
</dbReference>
<feature type="transmembrane region" description="Helical" evidence="6">
    <location>
        <begin position="397"/>
        <end position="423"/>
    </location>
</feature>
<dbReference type="InterPro" id="IPR005821">
    <property type="entry name" value="Ion_trans_dom"/>
</dbReference>
<dbReference type="InterPro" id="IPR027359">
    <property type="entry name" value="Volt_channel_dom_sf"/>
</dbReference>
<evidence type="ECO:0000256" key="3">
    <source>
        <dbReference type="ARBA" id="ARBA00022989"/>
    </source>
</evidence>
<dbReference type="PANTHER" id="PTHR10037:SF62">
    <property type="entry name" value="SODIUM CHANNEL PROTEIN 60E"/>
    <property type="match status" value="1"/>
</dbReference>
<feature type="transmembrane region" description="Helical" evidence="6">
    <location>
        <begin position="820"/>
        <end position="841"/>
    </location>
</feature>
<dbReference type="Pfam" id="PF00520">
    <property type="entry name" value="Ion_trans"/>
    <property type="match status" value="2"/>
</dbReference>
<dbReference type="EMBL" id="CAJNIZ010002147">
    <property type="protein sequence ID" value="CAE7206794.1"/>
    <property type="molecule type" value="Genomic_DNA"/>
</dbReference>
<sequence>METRTMCKAELDGVCQGLRSFKMNVLDAQRQLVQKLDAELKRLEQLDIPEAVDHLPTQVLEPGVSKGMPRLEAIKAWDAPEPPEVVAGPEQAAHFDPLQSAIQSPVAFNSLSATVKKERRKHMSWIHKNADLPKAAKAPRTTQPVFSQLHAQFATDKVRQAAIEEFDNNLVDAPAETQWTTIVQHAVFERVSLLMIYLNAMWLAVDIEFNNADVVWQAEPIFIIVEIIFVIYFVGEAFLRYMAYASTIKAVKDPWFIFDLLLVLMMLLETWIVPMFLLILPNSDDSGTSVGRTVSVLRVARVLRVLRTARIVRMARYMPELLILIKGLMVAARSVFFTLVLLLLITYVFSIAFAKLSEGTALEDVFPSMPASLLTLVVKSVMPDRELFFREVAQESWFLGALVLVFILIGSLIVLNMLVGILVEAVQTVATMEHEQIRVDLAKTVLWQLITRGGADEDKDNKISEEEFLKLIARDDASEALTMLGVDIFAAREYSKLLFEDGEPLTFGEFMDAMLTLRGSNHTTVKDIVNLRKFTADEFSQLHEVLNDMCRFLAGQGMSAKLAQDLSNEGAGEKSFNSKQTACTTPSASIVTASGSMPLSPKSRETQLTRVLDGLGSFRSELAASQKLVLRKLDDELSRIKSLSIATPIAPVLTSDQLLETEVDESSYPIPVQLSSLPPAAAWASEANSWGALAAKLPGEVEEEEPVSAIHTFASLPTVAQERKKNLPWIHKHESRPRRKTSTSEDPDEGRVFSQLNANHAADMVRKAAIEDFAGERSRSKFPTRWERVARHPCFERMSLFMIYLNAVWIAVDIEFNDSAVVFEAAPVFVLMEIVFLLYFSSEFVVRYMAHASFRSAVKDSWLIFDFLLVLLMVLETWLVPLVAILIEGTGGGASAVGRSATVLRVARILRVLRTARIVRVARYMPELMILIKGLVVAARSVFFTMVLLLLITYVFSIAFLQLSQAYSSELLMDKYFPTMPESVLTLIVHCIMPDQKEFFDEVKGENWFLGALVIIFVLVGSYIVMNMLVGILVEAVQTVATMEHEQIHVDFAKKVLWEMMMEGNADQDGDNRISEDEFVRLLERPEASLALMRLGVDTYAAMEYGQLLFEDGQPLTFGEFMDAILTLRGSNQTTVKDIVNLRKFTADEFSSLHAVLHDLCHFLAGRGMTTGFARRLSTRSRNRVRRFDEV</sequence>
<dbReference type="Gene3D" id="1.10.287.70">
    <property type="match status" value="2"/>
</dbReference>
<feature type="transmembrane region" description="Helical" evidence="6">
    <location>
        <begin position="327"/>
        <end position="354"/>
    </location>
</feature>
<feature type="transmembrane region" description="Helical" evidence="6">
    <location>
        <begin position="1008"/>
        <end position="1034"/>
    </location>
</feature>
<evidence type="ECO:0000256" key="2">
    <source>
        <dbReference type="ARBA" id="ARBA00022692"/>
    </source>
</evidence>
<feature type="region of interest" description="Disordered" evidence="5">
    <location>
        <begin position="727"/>
        <end position="752"/>
    </location>
</feature>
<name>A0A812JMD6_SYMPI</name>
<reference evidence="8" key="1">
    <citation type="submission" date="2021-02" db="EMBL/GenBank/DDBJ databases">
        <authorList>
            <person name="Dougan E. K."/>
            <person name="Rhodes N."/>
            <person name="Thang M."/>
            <person name="Chan C."/>
        </authorList>
    </citation>
    <scope>NUCLEOTIDE SEQUENCE</scope>
</reference>
<evidence type="ECO:0000313" key="8">
    <source>
        <dbReference type="EMBL" id="CAE7206794.1"/>
    </source>
</evidence>
<dbReference type="GO" id="GO:0005248">
    <property type="term" value="F:voltage-gated sodium channel activity"/>
    <property type="evidence" value="ECO:0007669"/>
    <property type="project" value="TreeGrafter"/>
</dbReference>
<dbReference type="InterPro" id="IPR043203">
    <property type="entry name" value="VGCC_Ca_Na"/>
</dbReference>
<dbReference type="PANTHER" id="PTHR10037">
    <property type="entry name" value="VOLTAGE-GATED CATION CHANNEL CALCIUM AND SODIUM"/>
    <property type="match status" value="1"/>
</dbReference>
<evidence type="ECO:0000259" key="7">
    <source>
        <dbReference type="Pfam" id="PF00520"/>
    </source>
</evidence>
<feature type="domain" description="Ion transport" evidence="7">
    <location>
        <begin position="186"/>
        <end position="429"/>
    </location>
</feature>
<keyword evidence="9" id="KW-1185">Reference proteome</keyword>
<feature type="domain" description="Ion transport" evidence="7">
    <location>
        <begin position="792"/>
        <end position="1040"/>
    </location>
</feature>
<dbReference type="OrthoDB" id="444401at2759"/>
<keyword evidence="4 6" id="KW-0472">Membrane</keyword>
<accession>A0A812JMD6</accession>
<feature type="transmembrane region" description="Helical" evidence="6">
    <location>
        <begin position="934"/>
        <end position="963"/>
    </location>
</feature>
<feature type="transmembrane region" description="Helical" evidence="6">
    <location>
        <begin position="191"/>
        <end position="209"/>
    </location>
</feature>
<protein>
    <submittedName>
        <fullName evidence="8">Catsper1 protein</fullName>
    </submittedName>
</protein>
<evidence type="ECO:0000256" key="1">
    <source>
        <dbReference type="ARBA" id="ARBA00004141"/>
    </source>
</evidence>
<gene>
    <name evidence="8" type="primary">Catsper1</name>
    <name evidence="8" type="ORF">SPIL2461_LOCUS2020</name>
</gene>
<dbReference type="InterPro" id="IPR018247">
    <property type="entry name" value="EF_Hand_1_Ca_BS"/>
</dbReference>
<feature type="transmembrane region" description="Helical" evidence="6">
    <location>
        <begin position="862"/>
        <end position="887"/>
    </location>
</feature>
<evidence type="ECO:0000256" key="5">
    <source>
        <dbReference type="SAM" id="MobiDB-lite"/>
    </source>
</evidence>
<dbReference type="PROSITE" id="PS00018">
    <property type="entry name" value="EF_HAND_1"/>
    <property type="match status" value="2"/>
</dbReference>
<proteinExistence type="predicted"/>
<feature type="transmembrane region" description="Helical" evidence="6">
    <location>
        <begin position="255"/>
        <end position="277"/>
    </location>
</feature>
<dbReference type="Proteomes" id="UP000649617">
    <property type="component" value="Unassembled WGS sequence"/>
</dbReference>
<feature type="transmembrane region" description="Helical" evidence="6">
    <location>
        <begin position="221"/>
        <end position="243"/>
    </location>
</feature>
<dbReference type="AlphaFoldDB" id="A0A812JMD6"/>
<evidence type="ECO:0000313" key="9">
    <source>
        <dbReference type="Proteomes" id="UP000649617"/>
    </source>
</evidence>
<comment type="subcellular location">
    <subcellularLocation>
        <location evidence="1">Membrane</location>
        <topology evidence="1">Multi-pass membrane protein</topology>
    </subcellularLocation>
</comment>
<organism evidence="8 9">
    <name type="scientific">Symbiodinium pilosum</name>
    <name type="common">Dinoflagellate</name>
    <dbReference type="NCBI Taxonomy" id="2952"/>
    <lineage>
        <taxon>Eukaryota</taxon>
        <taxon>Sar</taxon>
        <taxon>Alveolata</taxon>
        <taxon>Dinophyceae</taxon>
        <taxon>Suessiales</taxon>
        <taxon>Symbiodiniaceae</taxon>
        <taxon>Symbiodinium</taxon>
    </lineage>
</organism>
<dbReference type="Gene3D" id="1.20.120.350">
    <property type="entry name" value="Voltage-gated potassium channels. Chain C"/>
    <property type="match status" value="2"/>
</dbReference>
<comment type="caution">
    <text evidence="8">The sequence shown here is derived from an EMBL/GenBank/DDBJ whole genome shotgun (WGS) entry which is preliminary data.</text>
</comment>
<evidence type="ECO:0000256" key="4">
    <source>
        <dbReference type="ARBA" id="ARBA00023136"/>
    </source>
</evidence>
<keyword evidence="2 6" id="KW-0812">Transmembrane</keyword>
<evidence type="ECO:0000256" key="6">
    <source>
        <dbReference type="SAM" id="Phobius"/>
    </source>
</evidence>
<keyword evidence="3 6" id="KW-1133">Transmembrane helix</keyword>
<dbReference type="GO" id="GO:0001518">
    <property type="term" value="C:voltage-gated sodium channel complex"/>
    <property type="evidence" value="ECO:0007669"/>
    <property type="project" value="TreeGrafter"/>
</dbReference>